<comment type="subcellular location">
    <subcellularLocation>
        <location evidence="10">Cell membrane</location>
        <topology evidence="10">Multi-pass membrane protein</topology>
    </subcellularLocation>
    <subcellularLocation>
        <location evidence="1">Membrane</location>
        <topology evidence="1">Multi-pass membrane protein</topology>
    </subcellularLocation>
</comment>
<comment type="subunit">
    <text evidence="10">Component of the Sec protein translocase complex. Heterotrimer consisting of SecY, SecE and SecG subunits. The heterotrimers can form oligomers, although 1 heterotrimer is thought to be able to translocate proteins. Interacts with the ribosome. Interacts with SecDF, and other proteins may be involved. Interacts with SecA.</text>
</comment>
<protein>
    <recommendedName>
        <fullName evidence="9 10">Protein translocase subunit SecY</fullName>
    </recommendedName>
</protein>
<dbReference type="InterPro" id="IPR023201">
    <property type="entry name" value="SecY_dom_sf"/>
</dbReference>
<feature type="transmembrane region" description="Helical" evidence="10">
    <location>
        <begin position="112"/>
        <end position="132"/>
    </location>
</feature>
<dbReference type="FunFam" id="1.10.3370.10:FF:000001">
    <property type="entry name" value="Preprotein translocase subunit SecY"/>
    <property type="match status" value="1"/>
</dbReference>
<dbReference type="PROSITE" id="PS00756">
    <property type="entry name" value="SECY_2"/>
    <property type="match status" value="1"/>
</dbReference>
<evidence type="ECO:0000256" key="5">
    <source>
        <dbReference type="ARBA" id="ARBA00022927"/>
    </source>
</evidence>
<dbReference type="SUPFAM" id="SSF103491">
    <property type="entry name" value="Preprotein translocase SecY subunit"/>
    <property type="match status" value="1"/>
</dbReference>
<evidence type="ECO:0000256" key="3">
    <source>
        <dbReference type="ARBA" id="ARBA00022448"/>
    </source>
</evidence>
<dbReference type="NCBIfam" id="TIGR00967">
    <property type="entry name" value="3a0501s007"/>
    <property type="match status" value="1"/>
</dbReference>
<dbReference type="PRINTS" id="PR00303">
    <property type="entry name" value="SECYTRNLCASE"/>
</dbReference>
<organism evidence="12 13">
    <name type="scientific">Candidatus Stercoripulliclostridium pullicola</name>
    <dbReference type="NCBI Taxonomy" id="2840953"/>
    <lineage>
        <taxon>Bacteria</taxon>
        <taxon>Bacillati</taxon>
        <taxon>Bacillota</taxon>
        <taxon>Clostridia</taxon>
        <taxon>Eubacteriales</taxon>
        <taxon>Candidatus Stercoripulliclostridium</taxon>
    </lineage>
</organism>
<evidence type="ECO:0000256" key="10">
    <source>
        <dbReference type="HAMAP-Rule" id="MF_01465"/>
    </source>
</evidence>
<evidence type="ECO:0000256" key="8">
    <source>
        <dbReference type="ARBA" id="ARBA00023136"/>
    </source>
</evidence>
<evidence type="ECO:0000256" key="1">
    <source>
        <dbReference type="ARBA" id="ARBA00004141"/>
    </source>
</evidence>
<feature type="transmembrane region" description="Helical" evidence="10">
    <location>
        <begin position="220"/>
        <end position="240"/>
    </location>
</feature>
<dbReference type="InterPro" id="IPR030659">
    <property type="entry name" value="SecY_CS"/>
</dbReference>
<dbReference type="EMBL" id="JADINF010000064">
    <property type="protein sequence ID" value="MBO8423902.1"/>
    <property type="molecule type" value="Genomic_DNA"/>
</dbReference>
<dbReference type="PANTHER" id="PTHR10906">
    <property type="entry name" value="SECY/SEC61-ALPHA FAMILY MEMBER"/>
    <property type="match status" value="1"/>
</dbReference>
<evidence type="ECO:0000256" key="4">
    <source>
        <dbReference type="ARBA" id="ARBA00022692"/>
    </source>
</evidence>
<dbReference type="GO" id="GO:0005886">
    <property type="term" value="C:plasma membrane"/>
    <property type="evidence" value="ECO:0007669"/>
    <property type="project" value="UniProtKB-SubCell"/>
</dbReference>
<evidence type="ECO:0000256" key="6">
    <source>
        <dbReference type="ARBA" id="ARBA00022989"/>
    </source>
</evidence>
<evidence type="ECO:0000256" key="2">
    <source>
        <dbReference type="ARBA" id="ARBA00005751"/>
    </source>
</evidence>
<comment type="caution">
    <text evidence="10">Lacks conserved residue(s) required for the propagation of feature annotation.</text>
</comment>
<feature type="transmembrane region" description="Helical" evidence="10">
    <location>
        <begin position="277"/>
        <end position="298"/>
    </location>
</feature>
<keyword evidence="10" id="KW-1003">Cell membrane</keyword>
<dbReference type="HAMAP" id="MF_01465">
    <property type="entry name" value="SecY"/>
    <property type="match status" value="1"/>
</dbReference>
<dbReference type="Pfam" id="PF00344">
    <property type="entry name" value="SecY"/>
    <property type="match status" value="1"/>
</dbReference>
<evidence type="ECO:0000256" key="11">
    <source>
        <dbReference type="RuleBase" id="RU004349"/>
    </source>
</evidence>
<keyword evidence="8 10" id="KW-0472">Membrane</keyword>
<reference evidence="12" key="2">
    <citation type="journal article" date="2021" name="PeerJ">
        <title>Extensive microbial diversity within the chicken gut microbiome revealed by metagenomics and culture.</title>
        <authorList>
            <person name="Gilroy R."/>
            <person name="Ravi A."/>
            <person name="Getino M."/>
            <person name="Pursley I."/>
            <person name="Horton D.L."/>
            <person name="Alikhan N.F."/>
            <person name="Baker D."/>
            <person name="Gharbi K."/>
            <person name="Hall N."/>
            <person name="Watson M."/>
            <person name="Adriaenssens E.M."/>
            <person name="Foster-Nyarko E."/>
            <person name="Jarju S."/>
            <person name="Secka A."/>
            <person name="Antonio M."/>
            <person name="Oren A."/>
            <person name="Chaudhuri R.R."/>
            <person name="La Ragione R."/>
            <person name="Hildebrand F."/>
            <person name="Pallen M.J."/>
        </authorList>
    </citation>
    <scope>NUCLEOTIDE SEQUENCE</scope>
    <source>
        <strain evidence="12">517</strain>
    </source>
</reference>
<keyword evidence="3 10" id="KW-0813">Transport</keyword>
<reference evidence="12" key="1">
    <citation type="submission" date="2020-10" db="EMBL/GenBank/DDBJ databases">
        <authorList>
            <person name="Gilroy R."/>
        </authorList>
    </citation>
    <scope>NUCLEOTIDE SEQUENCE</scope>
    <source>
        <strain evidence="12">517</strain>
    </source>
</reference>
<evidence type="ECO:0000313" key="12">
    <source>
        <dbReference type="EMBL" id="MBO8423902.1"/>
    </source>
</evidence>
<dbReference type="InterPro" id="IPR026593">
    <property type="entry name" value="SecY"/>
</dbReference>
<feature type="transmembrane region" description="Helical" evidence="10">
    <location>
        <begin position="318"/>
        <end position="337"/>
    </location>
</feature>
<dbReference type="InterPro" id="IPR002208">
    <property type="entry name" value="SecY/SEC61-alpha"/>
</dbReference>
<dbReference type="GO" id="GO:0043952">
    <property type="term" value="P:protein transport by the Sec complex"/>
    <property type="evidence" value="ECO:0007669"/>
    <property type="project" value="UniProtKB-UniRule"/>
</dbReference>
<evidence type="ECO:0000256" key="7">
    <source>
        <dbReference type="ARBA" id="ARBA00023010"/>
    </source>
</evidence>
<keyword evidence="6 10" id="KW-1133">Transmembrane helix</keyword>
<feature type="transmembrane region" description="Helical" evidence="10">
    <location>
        <begin position="375"/>
        <end position="397"/>
    </location>
</feature>
<dbReference type="GO" id="GO:0006605">
    <property type="term" value="P:protein targeting"/>
    <property type="evidence" value="ECO:0007669"/>
    <property type="project" value="UniProtKB-UniRule"/>
</dbReference>
<keyword evidence="4 10" id="KW-0812">Transmembrane</keyword>
<proteinExistence type="inferred from homology"/>
<dbReference type="Gene3D" id="1.10.3370.10">
    <property type="entry name" value="SecY subunit domain"/>
    <property type="match status" value="1"/>
</dbReference>
<dbReference type="AlphaFoldDB" id="A0A940DGX6"/>
<keyword evidence="7 10" id="KW-0811">Translocation</keyword>
<keyword evidence="5 10" id="KW-0653">Protein transport</keyword>
<dbReference type="PIRSF" id="PIRSF004557">
    <property type="entry name" value="SecY"/>
    <property type="match status" value="1"/>
</dbReference>
<feature type="transmembrane region" description="Helical" evidence="10">
    <location>
        <begin position="152"/>
        <end position="172"/>
    </location>
</feature>
<comment type="function">
    <text evidence="10">The central subunit of the protein translocation channel SecYEG. Consists of two halves formed by TMs 1-5 and 6-10. These two domains form a lateral gate at the front which open onto the bilayer between TMs 2 and 7, and are clamped together by SecE at the back. The channel is closed by both a pore ring composed of hydrophobic SecY resides and a short helix (helix 2A) on the extracellular side of the membrane which forms a plug. The plug probably moves laterally to allow the channel to open. The ring and the pore may move independently.</text>
</comment>
<feature type="transmembrane region" description="Helical" evidence="10">
    <location>
        <begin position="403"/>
        <end position="422"/>
    </location>
</feature>
<name>A0A940DGX6_9FIRM</name>
<accession>A0A940DGX6</accession>
<gene>
    <name evidence="10 12" type="primary">secY</name>
    <name evidence="12" type="ORF">IAB16_02630</name>
</gene>
<sequence>MFQTIKNAFLSPDIRKKMLITFALILVYRVGCFVPIPGLDSASIFAGVSQTDFTLMLSAITGSAFTYGTIFALGIVPFINSFIIMQLLTLIIPKLEKLSKEGEEGRKKLTQYTRYAAVLLALIQAIGVMFLWKDSIIPVFTGDAENQTDMVFTMIFIVIILVGGSSLVMWLAERITEYGIGNGTSLIIFIGIISSLGTSIWGAMTGTIPAEIKAGDTSGLWYLLGFLLLVVLLFFIIVFVDMADRKIQVQYAKQVKGNKMYGGQSTHIPLKVNASGVMPIIFASSLIMFPQMIIQFGGWEDTQFGLVWSEWLGTNGNLYAPIMFILIIFFAYFYAQIQFNPDDVARMLQQNGGFLPGIRPGRATSDYLRKINNRLTLFGALFLAFIALIPTLILQQVPGFRNLGFGNAFSATGLLIVVSVALEFQKQLESQLLVKNNKGFLK</sequence>
<comment type="similarity">
    <text evidence="2 10 11">Belongs to the SecY/SEC61-alpha family.</text>
</comment>
<feature type="transmembrane region" description="Helical" evidence="10">
    <location>
        <begin position="184"/>
        <end position="208"/>
    </location>
</feature>
<dbReference type="GO" id="GO:0065002">
    <property type="term" value="P:intracellular protein transmembrane transport"/>
    <property type="evidence" value="ECO:0007669"/>
    <property type="project" value="UniProtKB-UniRule"/>
</dbReference>
<evidence type="ECO:0000313" key="13">
    <source>
        <dbReference type="Proteomes" id="UP000727857"/>
    </source>
</evidence>
<evidence type="ECO:0000256" key="9">
    <source>
        <dbReference type="ARBA" id="ARBA00039733"/>
    </source>
</evidence>
<comment type="caution">
    <text evidence="12">The sequence shown here is derived from an EMBL/GenBank/DDBJ whole genome shotgun (WGS) entry which is preliminary data.</text>
</comment>
<dbReference type="Proteomes" id="UP000727857">
    <property type="component" value="Unassembled WGS sequence"/>
</dbReference>